<name>A0ABW3LU95_9BACI</name>
<dbReference type="Proteomes" id="UP001597040">
    <property type="component" value="Unassembled WGS sequence"/>
</dbReference>
<gene>
    <name evidence="1" type="ORF">ACFQ3N_18910</name>
</gene>
<evidence type="ECO:0000313" key="1">
    <source>
        <dbReference type="EMBL" id="MFD1040450.1"/>
    </source>
</evidence>
<dbReference type="RefSeq" id="WP_390364549.1">
    <property type="nucleotide sequence ID" value="NZ_JBHTKJ010000073.1"/>
</dbReference>
<organism evidence="1 2">
    <name type="scientific">Virgibacillus byunsanensis</name>
    <dbReference type="NCBI Taxonomy" id="570945"/>
    <lineage>
        <taxon>Bacteria</taxon>
        <taxon>Bacillati</taxon>
        <taxon>Bacillota</taxon>
        <taxon>Bacilli</taxon>
        <taxon>Bacillales</taxon>
        <taxon>Bacillaceae</taxon>
        <taxon>Virgibacillus</taxon>
    </lineage>
</organism>
<protein>
    <submittedName>
        <fullName evidence="1">DUF3231 family protein</fullName>
    </submittedName>
</protein>
<sequence length="334" mass="38034">MKKEHNVELSAAELANLWGQYQNDTLSVCTIKHFLANIEDKEIKKILEYALELSNKHIQFLHKLFSDEKMVIPQGFTDDDVVAQAPRLFTDGFYLIYIQNMGKIGMDIYSLALANSARLDVSKYFTECLYSSAELYNRASSVMLDKGIMMRAPQIPKSKKVEFVQKQSFLTGWFNRRRPINALEISHIYFNLLRNILGEALLTGYSQVAKLEEVRKYLIRGRDIASKHVEIFNSVMSEELLPSPSTWITPPTDSTVAPFSDKLMLYQVTSLNGIGIGHYGASLGASMRRDLASHYTRILTEIAQYSEDGINIMIDQGWLEKPPHSVDRNHLAKD</sequence>
<keyword evidence="2" id="KW-1185">Reference proteome</keyword>
<dbReference type="InterPro" id="IPR021617">
    <property type="entry name" value="DUF3231"/>
</dbReference>
<reference evidence="2" key="1">
    <citation type="journal article" date="2019" name="Int. J. Syst. Evol. Microbiol.">
        <title>The Global Catalogue of Microorganisms (GCM) 10K type strain sequencing project: providing services to taxonomists for standard genome sequencing and annotation.</title>
        <authorList>
            <consortium name="The Broad Institute Genomics Platform"/>
            <consortium name="The Broad Institute Genome Sequencing Center for Infectious Disease"/>
            <person name="Wu L."/>
            <person name="Ma J."/>
        </authorList>
    </citation>
    <scope>NUCLEOTIDE SEQUENCE [LARGE SCALE GENOMIC DNA]</scope>
    <source>
        <strain evidence="2">CCUG 56754</strain>
    </source>
</reference>
<proteinExistence type="predicted"/>
<dbReference type="EMBL" id="JBHTKJ010000073">
    <property type="protein sequence ID" value="MFD1040450.1"/>
    <property type="molecule type" value="Genomic_DNA"/>
</dbReference>
<dbReference type="InterPro" id="IPR012347">
    <property type="entry name" value="Ferritin-like"/>
</dbReference>
<evidence type="ECO:0000313" key="2">
    <source>
        <dbReference type="Proteomes" id="UP001597040"/>
    </source>
</evidence>
<dbReference type="Gene3D" id="1.20.1260.10">
    <property type="match status" value="2"/>
</dbReference>
<comment type="caution">
    <text evidence="1">The sequence shown here is derived from an EMBL/GenBank/DDBJ whole genome shotgun (WGS) entry which is preliminary data.</text>
</comment>
<dbReference type="Pfam" id="PF11553">
    <property type="entry name" value="DUF3231"/>
    <property type="match status" value="2"/>
</dbReference>
<accession>A0ABW3LU95</accession>